<dbReference type="GO" id="GO:0019005">
    <property type="term" value="C:SCF ubiquitin ligase complex"/>
    <property type="evidence" value="ECO:0007669"/>
    <property type="project" value="TreeGrafter"/>
</dbReference>
<gene>
    <name evidence="3" type="ORF">KP79_PYT01420</name>
</gene>
<organism evidence="3 4">
    <name type="scientific">Mizuhopecten yessoensis</name>
    <name type="common">Japanese scallop</name>
    <name type="synonym">Patinopecten yessoensis</name>
    <dbReference type="NCBI Taxonomy" id="6573"/>
    <lineage>
        <taxon>Eukaryota</taxon>
        <taxon>Metazoa</taxon>
        <taxon>Spiralia</taxon>
        <taxon>Lophotrochozoa</taxon>
        <taxon>Mollusca</taxon>
        <taxon>Bivalvia</taxon>
        <taxon>Autobranchia</taxon>
        <taxon>Pteriomorphia</taxon>
        <taxon>Pectinida</taxon>
        <taxon>Pectinoidea</taxon>
        <taxon>Pectinidae</taxon>
        <taxon>Mizuhopecten</taxon>
    </lineage>
</organism>
<evidence type="ECO:0000313" key="4">
    <source>
        <dbReference type="Proteomes" id="UP000242188"/>
    </source>
</evidence>
<reference evidence="3 4" key="1">
    <citation type="journal article" date="2017" name="Nat. Ecol. Evol.">
        <title>Scallop genome provides insights into evolution of bilaterian karyotype and development.</title>
        <authorList>
            <person name="Wang S."/>
            <person name="Zhang J."/>
            <person name="Jiao W."/>
            <person name="Li J."/>
            <person name="Xun X."/>
            <person name="Sun Y."/>
            <person name="Guo X."/>
            <person name="Huan P."/>
            <person name="Dong B."/>
            <person name="Zhang L."/>
            <person name="Hu X."/>
            <person name="Sun X."/>
            <person name="Wang J."/>
            <person name="Zhao C."/>
            <person name="Wang Y."/>
            <person name="Wang D."/>
            <person name="Huang X."/>
            <person name="Wang R."/>
            <person name="Lv J."/>
            <person name="Li Y."/>
            <person name="Zhang Z."/>
            <person name="Liu B."/>
            <person name="Lu W."/>
            <person name="Hui Y."/>
            <person name="Liang J."/>
            <person name="Zhou Z."/>
            <person name="Hou R."/>
            <person name="Li X."/>
            <person name="Liu Y."/>
            <person name="Li H."/>
            <person name="Ning X."/>
            <person name="Lin Y."/>
            <person name="Zhao L."/>
            <person name="Xing Q."/>
            <person name="Dou J."/>
            <person name="Li Y."/>
            <person name="Mao J."/>
            <person name="Guo H."/>
            <person name="Dou H."/>
            <person name="Li T."/>
            <person name="Mu C."/>
            <person name="Jiang W."/>
            <person name="Fu Q."/>
            <person name="Fu X."/>
            <person name="Miao Y."/>
            <person name="Liu J."/>
            <person name="Yu Q."/>
            <person name="Li R."/>
            <person name="Liao H."/>
            <person name="Li X."/>
            <person name="Kong Y."/>
            <person name="Jiang Z."/>
            <person name="Chourrout D."/>
            <person name="Li R."/>
            <person name="Bao Z."/>
        </authorList>
    </citation>
    <scope>NUCLEOTIDE SEQUENCE [LARGE SCALE GENOMIC DNA]</scope>
    <source>
        <strain evidence="3 4">PY_sf001</strain>
    </source>
</reference>
<dbReference type="GO" id="GO:0043161">
    <property type="term" value="P:proteasome-mediated ubiquitin-dependent protein catabolic process"/>
    <property type="evidence" value="ECO:0007669"/>
    <property type="project" value="TreeGrafter"/>
</dbReference>
<dbReference type="Gene3D" id="2.60.120.920">
    <property type="match status" value="1"/>
</dbReference>
<dbReference type="OrthoDB" id="6101731at2759"/>
<evidence type="ECO:0000256" key="1">
    <source>
        <dbReference type="SAM" id="MobiDB-lite"/>
    </source>
</evidence>
<dbReference type="SUPFAM" id="SSF49899">
    <property type="entry name" value="Concanavalin A-like lectins/glucanases"/>
    <property type="match status" value="1"/>
</dbReference>
<feature type="compositionally biased region" description="Polar residues" evidence="1">
    <location>
        <begin position="1"/>
        <end position="11"/>
    </location>
</feature>
<dbReference type="InterPro" id="IPR003877">
    <property type="entry name" value="SPRY_dom"/>
</dbReference>
<dbReference type="PANTHER" id="PTHR12245">
    <property type="entry name" value="SPRY DOMAIN CONTAINING SOCS BOX PROTEIN"/>
    <property type="match status" value="1"/>
</dbReference>
<dbReference type="AlphaFoldDB" id="A0A210QCN9"/>
<dbReference type="InterPro" id="IPR050672">
    <property type="entry name" value="FBXO45-Fsn/SPSB_families"/>
</dbReference>
<dbReference type="STRING" id="6573.A0A210QCN9"/>
<evidence type="ECO:0000259" key="2">
    <source>
        <dbReference type="PROSITE" id="PS50188"/>
    </source>
</evidence>
<dbReference type="InterPro" id="IPR013320">
    <property type="entry name" value="ConA-like_dom_sf"/>
</dbReference>
<accession>A0A210QCN9</accession>
<keyword evidence="4" id="KW-1185">Reference proteome</keyword>
<comment type="caution">
    <text evidence="3">The sequence shown here is derived from an EMBL/GenBank/DDBJ whole genome shotgun (WGS) entry which is preliminary data.</text>
</comment>
<dbReference type="PANTHER" id="PTHR12245:SF11">
    <property type="entry name" value="PROTEIN GUSTAVUS"/>
    <property type="match status" value="1"/>
</dbReference>
<feature type="domain" description="B30.2/SPRY" evidence="2">
    <location>
        <begin position="9"/>
        <end position="208"/>
    </location>
</feature>
<feature type="region of interest" description="Disordered" evidence="1">
    <location>
        <begin position="1"/>
        <end position="22"/>
    </location>
</feature>
<evidence type="ECO:0000313" key="3">
    <source>
        <dbReference type="EMBL" id="OWF46527.1"/>
    </source>
</evidence>
<sequence>MGNAVRSNTWHPSVDAVGGESPDPWMSTTVCSDKTLKDHLEVQATGFRRINFNTVVNQSKNHETTFAIRWSRGFCKGRHIFEISFPTSMRGNHASVGIANKMAPTYLHKSAALVGETKDSWGIDLVTSRTVHNGKEISKYPKGDRHKLPDRFYMYIDIPERKLLFGADGIFYGCAFSGMDIDGQTVYPMLSATSPGATVTMVYRGKGVIVTGPIRKTR</sequence>
<dbReference type="Pfam" id="PF00622">
    <property type="entry name" value="SPRY"/>
    <property type="match status" value="1"/>
</dbReference>
<name>A0A210QCN9_MIZYE</name>
<dbReference type="InterPro" id="IPR001870">
    <property type="entry name" value="B30.2/SPRY"/>
</dbReference>
<dbReference type="EMBL" id="NEDP02004169">
    <property type="protein sequence ID" value="OWF46527.1"/>
    <property type="molecule type" value="Genomic_DNA"/>
</dbReference>
<protein>
    <submittedName>
        <fullName evidence="3">SPRY domain-containing SOCS box protein 2</fullName>
    </submittedName>
</protein>
<dbReference type="PROSITE" id="PS50188">
    <property type="entry name" value="B302_SPRY"/>
    <property type="match status" value="1"/>
</dbReference>
<dbReference type="Proteomes" id="UP000242188">
    <property type="component" value="Unassembled WGS sequence"/>
</dbReference>
<dbReference type="InterPro" id="IPR043136">
    <property type="entry name" value="B30.2/SPRY_sf"/>
</dbReference>
<proteinExistence type="predicted"/>